<gene>
    <name evidence="1" type="ORF">ACFO0N_03055</name>
</gene>
<sequence length="106" mass="11624">MSVQTQPECTVRAEMRVLVSRNGRGDLHDGVHQRLRRVDGVLEVEAVDVSGLRPGLNDLAVDLVATLRLRPERPDADGDALAAQLRDGFGVERAEVSVLAREDRDV</sequence>
<proteinExistence type="predicted"/>
<evidence type="ECO:0000313" key="1">
    <source>
        <dbReference type="EMBL" id="MFC4356923.1"/>
    </source>
</evidence>
<dbReference type="EMBL" id="JBHSDS010000003">
    <property type="protein sequence ID" value="MFC4356923.1"/>
    <property type="molecule type" value="Genomic_DNA"/>
</dbReference>
<dbReference type="Proteomes" id="UP001595921">
    <property type="component" value="Unassembled WGS sequence"/>
</dbReference>
<reference evidence="1 2" key="1">
    <citation type="journal article" date="2019" name="Int. J. Syst. Evol. Microbiol.">
        <title>The Global Catalogue of Microorganisms (GCM) 10K type strain sequencing project: providing services to taxonomists for standard genome sequencing and annotation.</title>
        <authorList>
            <consortium name="The Broad Institute Genomics Platform"/>
            <consortium name="The Broad Institute Genome Sequencing Center for Infectious Disease"/>
            <person name="Wu L."/>
            <person name="Ma J."/>
        </authorList>
    </citation>
    <scope>NUCLEOTIDE SEQUENCE [LARGE SCALE GENOMIC DNA]</scope>
    <source>
        <strain evidence="1 2">CGMCC 1.12553</strain>
    </source>
</reference>
<name>A0ABD5P846_9EURY</name>
<dbReference type="RefSeq" id="WP_267621911.1">
    <property type="nucleotide sequence ID" value="NZ_JAODIW010000006.1"/>
</dbReference>
<protein>
    <submittedName>
        <fullName evidence="1">Uncharacterized protein</fullName>
    </submittedName>
</protein>
<organism evidence="1 2">
    <name type="scientific">Halobium salinum</name>
    <dbReference type="NCBI Taxonomy" id="1364940"/>
    <lineage>
        <taxon>Archaea</taxon>
        <taxon>Methanobacteriati</taxon>
        <taxon>Methanobacteriota</taxon>
        <taxon>Stenosarchaea group</taxon>
        <taxon>Halobacteria</taxon>
        <taxon>Halobacteriales</taxon>
        <taxon>Haloferacaceae</taxon>
        <taxon>Halobium</taxon>
    </lineage>
</organism>
<dbReference type="AlphaFoldDB" id="A0ABD5P846"/>
<comment type="caution">
    <text evidence="1">The sequence shown here is derived from an EMBL/GenBank/DDBJ whole genome shotgun (WGS) entry which is preliminary data.</text>
</comment>
<keyword evidence="2" id="KW-1185">Reference proteome</keyword>
<accession>A0ABD5P846</accession>
<evidence type="ECO:0000313" key="2">
    <source>
        <dbReference type="Proteomes" id="UP001595921"/>
    </source>
</evidence>